<dbReference type="Proteomes" id="UP001165960">
    <property type="component" value="Unassembled WGS sequence"/>
</dbReference>
<keyword evidence="2" id="KW-1185">Reference proteome</keyword>
<evidence type="ECO:0000313" key="1">
    <source>
        <dbReference type="EMBL" id="KAJ9071631.1"/>
    </source>
</evidence>
<sequence>MFWEMKQLCNKREQSIASLKAELEELRAELRGHDKRSASQRAAIEDFRKGMVQCARLIERLCSSLQNADIEIADTWAKLLNTRCRCTGQDLGGPGLAAMPSGESAMLQPTSSSVYNNEATSSSSGRQSLPRVFAVPSTPVDTPQAPRETGPARSSCINFLNQRHRKESPPCCCPQDKTPTQYKPMNLPKFDPKDNVHTFIFLFEMSMYGANNQDKATTLINQLDAASTDLIIPHMPKHNWLYAAAKNVLLYKFGSIAWVTERKNEFLMISFRKDKTIADFANCFYLEAQILTGSGSLTVHNTHIALCPAVKPYEALYQTLMLAFQDNCTLDGIVRYLLQCGDIFGPPNTGSKPCQVSNYPGRLEAPTNNNKSPSKPNITKVICCRCNRKGHYASSFNSKTGIHVLSPLEPELQGKVSVE</sequence>
<protein>
    <submittedName>
        <fullName evidence="1">Uncharacterized protein</fullName>
    </submittedName>
</protein>
<reference evidence="1" key="1">
    <citation type="submission" date="2022-04" db="EMBL/GenBank/DDBJ databases">
        <title>Genome of the entomopathogenic fungus Entomophthora muscae.</title>
        <authorList>
            <person name="Elya C."/>
            <person name="Lovett B.R."/>
            <person name="Lee E."/>
            <person name="Macias A.M."/>
            <person name="Hajek A.E."/>
            <person name="De Bivort B.L."/>
            <person name="Kasson M.T."/>
            <person name="De Fine Licht H.H."/>
            <person name="Stajich J.E."/>
        </authorList>
    </citation>
    <scope>NUCLEOTIDE SEQUENCE</scope>
    <source>
        <strain evidence="1">Berkeley</strain>
    </source>
</reference>
<proteinExistence type="predicted"/>
<name>A0ACC2TAZ9_9FUNG</name>
<comment type="caution">
    <text evidence="1">The sequence shown here is derived from an EMBL/GenBank/DDBJ whole genome shotgun (WGS) entry which is preliminary data.</text>
</comment>
<organism evidence="1 2">
    <name type="scientific">Entomophthora muscae</name>
    <dbReference type="NCBI Taxonomy" id="34485"/>
    <lineage>
        <taxon>Eukaryota</taxon>
        <taxon>Fungi</taxon>
        <taxon>Fungi incertae sedis</taxon>
        <taxon>Zoopagomycota</taxon>
        <taxon>Entomophthoromycotina</taxon>
        <taxon>Entomophthoromycetes</taxon>
        <taxon>Entomophthorales</taxon>
        <taxon>Entomophthoraceae</taxon>
        <taxon>Entomophthora</taxon>
    </lineage>
</organism>
<accession>A0ACC2TAZ9</accession>
<gene>
    <name evidence="1" type="ORF">DSO57_1035120</name>
</gene>
<dbReference type="EMBL" id="QTSX02003144">
    <property type="protein sequence ID" value="KAJ9071631.1"/>
    <property type="molecule type" value="Genomic_DNA"/>
</dbReference>
<evidence type="ECO:0000313" key="2">
    <source>
        <dbReference type="Proteomes" id="UP001165960"/>
    </source>
</evidence>